<evidence type="ECO:0000313" key="8">
    <source>
        <dbReference type="EMBL" id="AKH97541.1"/>
    </source>
</evidence>
<protein>
    <submittedName>
        <fullName evidence="8">Radical SAM domain-containing protein</fullName>
    </submittedName>
</protein>
<reference evidence="10" key="2">
    <citation type="submission" date="2015-05" db="EMBL/GenBank/DDBJ databases">
        <title>Complete genome sequence of Halanaeroarchaeum sulfurireducens type strain M27-SA2, a sulfate-reducer haloarchaeon from marine anoxic lake Medee.</title>
        <authorList>
            <person name="Messina E."/>
            <person name="Kublanov I.V."/>
            <person name="Toshchakov S."/>
            <person name="Arcadi E."/>
            <person name="La Spada G."/>
            <person name="La Cono V."/>
            <person name="Yakimov M.M."/>
        </authorList>
    </citation>
    <scope>NUCLEOTIDE SEQUENCE [LARGE SCALE GENOMIC DNA]</scope>
    <source>
        <strain evidence="10">M27-SA2</strain>
    </source>
</reference>
<dbReference type="InterPro" id="IPR013785">
    <property type="entry name" value="Aldolase_TIM"/>
</dbReference>
<dbReference type="SFLD" id="SFLDG01083">
    <property type="entry name" value="Uncharacterised_Radical_SAM_Su"/>
    <property type="match status" value="1"/>
</dbReference>
<evidence type="ECO:0000256" key="3">
    <source>
        <dbReference type="ARBA" id="ARBA00022691"/>
    </source>
</evidence>
<dbReference type="InterPro" id="IPR007197">
    <property type="entry name" value="rSAM"/>
</dbReference>
<dbReference type="Gene3D" id="3.20.20.70">
    <property type="entry name" value="Aldolase class I"/>
    <property type="match status" value="1"/>
</dbReference>
<dbReference type="InterPro" id="IPR058240">
    <property type="entry name" value="rSAM_sf"/>
</dbReference>
<gene>
    <name evidence="9" type="ORF">HLASA_1041</name>
    <name evidence="8" type="ORF">HLASF_1052</name>
</gene>
<dbReference type="GeneID" id="26010397"/>
<dbReference type="HOGENOM" id="CLU_058377_0_0_2"/>
<evidence type="ECO:0000256" key="6">
    <source>
        <dbReference type="ARBA" id="ARBA00023014"/>
    </source>
</evidence>
<keyword evidence="4" id="KW-0479">Metal-binding</keyword>
<dbReference type="OrthoDB" id="17974at2157"/>
<dbReference type="Pfam" id="PF04055">
    <property type="entry name" value="Radical_SAM"/>
    <property type="match status" value="1"/>
</dbReference>
<evidence type="ECO:0000313" key="9">
    <source>
        <dbReference type="EMBL" id="ALG81937.1"/>
    </source>
</evidence>
<dbReference type="AlphaFoldDB" id="A0A0F7P8P8"/>
<proteinExistence type="predicted"/>
<organism evidence="8 11">
    <name type="scientific">Halanaeroarchaeum sulfurireducens</name>
    <dbReference type="NCBI Taxonomy" id="1604004"/>
    <lineage>
        <taxon>Archaea</taxon>
        <taxon>Methanobacteriati</taxon>
        <taxon>Methanobacteriota</taxon>
        <taxon>Stenosarchaea group</taxon>
        <taxon>Halobacteria</taxon>
        <taxon>Halobacteriales</taxon>
        <taxon>Halobacteriaceae</taxon>
        <taxon>Halanaeroarchaeum</taxon>
    </lineage>
</organism>
<dbReference type="PROSITE" id="PS51918">
    <property type="entry name" value="RADICAL_SAM"/>
    <property type="match status" value="1"/>
</dbReference>
<accession>A0A0F7P8P8</accession>
<keyword evidence="3" id="KW-0949">S-adenosyl-L-methionine</keyword>
<name>A0A0F7P8P8_9EURY</name>
<dbReference type="RefSeq" id="WP_050048286.1">
    <property type="nucleotide sequence ID" value="NZ_CP008874.1"/>
</dbReference>
<dbReference type="SUPFAM" id="SSF102114">
    <property type="entry name" value="Radical SAM enzymes"/>
    <property type="match status" value="1"/>
</dbReference>
<evidence type="ECO:0000256" key="1">
    <source>
        <dbReference type="ARBA" id="ARBA00001966"/>
    </source>
</evidence>
<evidence type="ECO:0000259" key="7">
    <source>
        <dbReference type="PROSITE" id="PS51918"/>
    </source>
</evidence>
<dbReference type="InterPro" id="IPR006638">
    <property type="entry name" value="Elp3/MiaA/NifB-like_rSAM"/>
</dbReference>
<feature type="domain" description="Radical SAM core" evidence="7">
    <location>
        <begin position="11"/>
        <end position="247"/>
    </location>
</feature>
<dbReference type="KEGG" id="hsf:HLASA_1041"/>
<dbReference type="CDD" id="cd01335">
    <property type="entry name" value="Radical_SAM"/>
    <property type="match status" value="1"/>
</dbReference>
<reference evidence="8 11" key="1">
    <citation type="journal article" date="2015" name="ISME J.">
        <title>Elemental sulfur and acetate can support life of a novel strictly anaerobic haloarchaeon.</title>
        <authorList>
            <person name="Sorokin D.Y."/>
            <person name="Kublanov I.V."/>
            <person name="Gavrilov S.N."/>
            <person name="Rojo D."/>
            <person name="Roman P."/>
            <person name="Golyshin P.N."/>
            <person name="Slepak V.Z."/>
            <person name="Smedile F."/>
            <person name="Ferrer M."/>
            <person name="Messina E."/>
            <person name="La Cono V."/>
            <person name="Yakimov M.M."/>
        </authorList>
    </citation>
    <scope>NUCLEOTIDE SEQUENCE [LARGE SCALE GENOMIC DNA]</scope>
    <source>
        <strain evidence="8 11">HSR2</strain>
    </source>
</reference>
<sequence length="318" mass="34553">MDVELAYGPVPSRRLGRSLGINNVPPKTCSYGCVYCQLGPTTMPSDERQSFYAPSDIESAVEERLAELDANGASVDTLTIVPDGEPTLDAQLGETIDLLDAFDADVAVITNGSLLHRESVREALSGADWISVTVDGGSAPIWRSVDRPHGSLSFETFTRGLRAFAREFDGTLTTETMLVAGTNDDRAAVESTADLVAEIDPETAYVAVPTRPPAEEWVEPPDEVTVVRAYERFDEQIDSVEYLIGAEGEAFGSTGELATDVLGITAVHPMRRSQVKTLVAEADADWSVIESLLETGDLLELEYGDETFYARPIDRERE</sequence>
<dbReference type="PATRIC" id="fig|1604004.4.peg.1107"/>
<dbReference type="GO" id="GO:0046872">
    <property type="term" value="F:metal ion binding"/>
    <property type="evidence" value="ECO:0007669"/>
    <property type="project" value="UniProtKB-KW"/>
</dbReference>
<dbReference type="KEGG" id="hsu:HLASF_1052"/>
<dbReference type="Proteomes" id="UP000060390">
    <property type="component" value="Chromosome"/>
</dbReference>
<evidence type="ECO:0000313" key="11">
    <source>
        <dbReference type="Proteomes" id="UP000069906"/>
    </source>
</evidence>
<keyword evidence="5" id="KW-0408">Iron</keyword>
<keyword evidence="11" id="KW-1185">Reference proteome</keyword>
<dbReference type="GO" id="GO:0003824">
    <property type="term" value="F:catalytic activity"/>
    <property type="evidence" value="ECO:0007669"/>
    <property type="project" value="InterPro"/>
</dbReference>
<keyword evidence="2" id="KW-0004">4Fe-4S</keyword>
<dbReference type="STRING" id="1604004.HLASA_1041"/>
<dbReference type="EMBL" id="CP011564">
    <property type="protein sequence ID" value="ALG81937.1"/>
    <property type="molecule type" value="Genomic_DNA"/>
</dbReference>
<reference evidence="9 10" key="3">
    <citation type="journal article" date="2016" name="Stand. Genomic Sci.">
        <title>Complete genome sequence of 'Halanaeroarchaeum sulfurireducens' M27-SA2, a sulfur-reducing and acetate-oxidizing haloarchaeon from the deep-sea hypersaline anoxic lake Medee.</title>
        <authorList>
            <person name="Messina E."/>
            <person name="Sorokin D.Y."/>
            <person name="Kublanov I.V."/>
            <person name="Toshchakov S."/>
            <person name="Lopatina A."/>
            <person name="Arcadi E."/>
            <person name="Smedile F."/>
            <person name="La Spada G."/>
            <person name="La Cono V."/>
            <person name="Yakimov M.M."/>
        </authorList>
    </citation>
    <scope>NUCLEOTIDE SEQUENCE [LARGE SCALE GENOMIC DNA]</scope>
    <source>
        <strain evidence="9 10">M27-SA2</strain>
    </source>
</reference>
<dbReference type="InterPro" id="IPR040084">
    <property type="entry name" value="GTPase_Obg"/>
</dbReference>
<evidence type="ECO:0000256" key="4">
    <source>
        <dbReference type="ARBA" id="ARBA00022723"/>
    </source>
</evidence>
<comment type="cofactor">
    <cofactor evidence="1">
        <name>[4Fe-4S] cluster</name>
        <dbReference type="ChEBI" id="CHEBI:49883"/>
    </cofactor>
</comment>
<dbReference type="SMART" id="SM00729">
    <property type="entry name" value="Elp3"/>
    <property type="match status" value="1"/>
</dbReference>
<evidence type="ECO:0000256" key="2">
    <source>
        <dbReference type="ARBA" id="ARBA00022485"/>
    </source>
</evidence>
<dbReference type="PANTHER" id="PTHR43787">
    <property type="entry name" value="FEMO COFACTOR BIOSYNTHESIS PROTEIN NIFB-RELATED"/>
    <property type="match status" value="1"/>
</dbReference>
<dbReference type="EMBL" id="CP008874">
    <property type="protein sequence ID" value="AKH97541.1"/>
    <property type="molecule type" value="Genomic_DNA"/>
</dbReference>
<dbReference type="SFLD" id="SFLDS00029">
    <property type="entry name" value="Radical_SAM"/>
    <property type="match status" value="1"/>
</dbReference>
<dbReference type="GO" id="GO:0051539">
    <property type="term" value="F:4 iron, 4 sulfur cluster binding"/>
    <property type="evidence" value="ECO:0007669"/>
    <property type="project" value="UniProtKB-KW"/>
</dbReference>
<keyword evidence="6" id="KW-0411">Iron-sulfur</keyword>
<dbReference type="PANTHER" id="PTHR43787:SF11">
    <property type="entry name" value="UPF0026 PROTEIN SLR1464"/>
    <property type="match status" value="1"/>
</dbReference>
<evidence type="ECO:0000313" key="10">
    <source>
        <dbReference type="Proteomes" id="UP000060390"/>
    </source>
</evidence>
<evidence type="ECO:0000256" key="5">
    <source>
        <dbReference type="ARBA" id="ARBA00023004"/>
    </source>
</evidence>
<dbReference type="Proteomes" id="UP000069906">
    <property type="component" value="Chromosome"/>
</dbReference>